<evidence type="ECO:0000313" key="1">
    <source>
        <dbReference type="EMBL" id="JAE38516.1"/>
    </source>
</evidence>
<accession>A0A0A9HUF2</accession>
<reference evidence="1" key="1">
    <citation type="submission" date="2014-09" db="EMBL/GenBank/DDBJ databases">
        <authorList>
            <person name="Magalhaes I.L.F."/>
            <person name="Oliveira U."/>
            <person name="Santos F.R."/>
            <person name="Vidigal T.H.D.A."/>
            <person name="Brescovit A.D."/>
            <person name="Santos A.J."/>
        </authorList>
    </citation>
    <scope>NUCLEOTIDE SEQUENCE</scope>
    <source>
        <tissue evidence="1">Shoot tissue taken approximately 20 cm above the soil surface</tissue>
    </source>
</reference>
<proteinExistence type="predicted"/>
<name>A0A0A9HUF2_ARUDO</name>
<reference evidence="1" key="2">
    <citation type="journal article" date="2015" name="Data Brief">
        <title>Shoot transcriptome of the giant reed, Arundo donax.</title>
        <authorList>
            <person name="Barrero R.A."/>
            <person name="Guerrero F.D."/>
            <person name="Moolhuijzen P."/>
            <person name="Goolsby J.A."/>
            <person name="Tidwell J."/>
            <person name="Bellgard S.E."/>
            <person name="Bellgard M.I."/>
        </authorList>
    </citation>
    <scope>NUCLEOTIDE SEQUENCE</scope>
    <source>
        <tissue evidence="1">Shoot tissue taken approximately 20 cm above the soil surface</tissue>
    </source>
</reference>
<sequence length="27" mass="3252">MLMLPDRVGRRFRSSEVPFSFFSTKFL</sequence>
<dbReference type="AlphaFoldDB" id="A0A0A9HUF2"/>
<organism evidence="1">
    <name type="scientific">Arundo donax</name>
    <name type="common">Giant reed</name>
    <name type="synonym">Donax arundinaceus</name>
    <dbReference type="NCBI Taxonomy" id="35708"/>
    <lineage>
        <taxon>Eukaryota</taxon>
        <taxon>Viridiplantae</taxon>
        <taxon>Streptophyta</taxon>
        <taxon>Embryophyta</taxon>
        <taxon>Tracheophyta</taxon>
        <taxon>Spermatophyta</taxon>
        <taxon>Magnoliopsida</taxon>
        <taxon>Liliopsida</taxon>
        <taxon>Poales</taxon>
        <taxon>Poaceae</taxon>
        <taxon>PACMAD clade</taxon>
        <taxon>Arundinoideae</taxon>
        <taxon>Arundineae</taxon>
        <taxon>Arundo</taxon>
    </lineage>
</organism>
<protein>
    <submittedName>
        <fullName evidence="1">Uncharacterized protein</fullName>
    </submittedName>
</protein>
<dbReference type="EMBL" id="GBRH01159380">
    <property type="protein sequence ID" value="JAE38516.1"/>
    <property type="molecule type" value="Transcribed_RNA"/>
</dbReference>